<dbReference type="RefSeq" id="WP_204824096.1">
    <property type="nucleotide sequence ID" value="NZ_JBHUGF010000010.1"/>
</dbReference>
<evidence type="ECO:0000313" key="2">
    <source>
        <dbReference type="Proteomes" id="UP001597403"/>
    </source>
</evidence>
<reference evidence="2" key="1">
    <citation type="journal article" date="2019" name="Int. J. Syst. Evol. Microbiol.">
        <title>The Global Catalogue of Microorganisms (GCM) 10K type strain sequencing project: providing services to taxonomists for standard genome sequencing and annotation.</title>
        <authorList>
            <consortium name="The Broad Institute Genomics Platform"/>
            <consortium name="The Broad Institute Genome Sequencing Center for Infectious Disease"/>
            <person name="Wu L."/>
            <person name="Ma J."/>
        </authorList>
    </citation>
    <scope>NUCLEOTIDE SEQUENCE [LARGE SCALE GENOMIC DNA]</scope>
    <source>
        <strain evidence="2">CGMCC 1.15067</strain>
    </source>
</reference>
<sequence>MNTSDETVLLNFIRDIEPLNFDSALANEYISALNSELKKYEILAEIKEHYEEIYNKKLRIENLKIIDKLNIFFDMEIAEDLDEDIKI</sequence>
<proteinExistence type="predicted"/>
<name>A0ABW4UVH3_9BACL</name>
<comment type="caution">
    <text evidence="1">The sequence shown here is derived from an EMBL/GenBank/DDBJ whole genome shotgun (WGS) entry which is preliminary data.</text>
</comment>
<protein>
    <submittedName>
        <fullName evidence="1">Uncharacterized protein</fullName>
    </submittedName>
</protein>
<dbReference type="Proteomes" id="UP001597403">
    <property type="component" value="Unassembled WGS sequence"/>
</dbReference>
<keyword evidence="2" id="KW-1185">Reference proteome</keyword>
<gene>
    <name evidence="1" type="ORF">ACFSGI_10575</name>
</gene>
<accession>A0ABW4UVH3</accession>
<evidence type="ECO:0000313" key="1">
    <source>
        <dbReference type="EMBL" id="MFD1990405.1"/>
    </source>
</evidence>
<organism evidence="1 2">
    <name type="scientific">Paenibacillus nicotianae</name>
    <dbReference type="NCBI Taxonomy" id="1526551"/>
    <lineage>
        <taxon>Bacteria</taxon>
        <taxon>Bacillati</taxon>
        <taxon>Bacillota</taxon>
        <taxon>Bacilli</taxon>
        <taxon>Bacillales</taxon>
        <taxon>Paenibacillaceae</taxon>
        <taxon>Paenibacillus</taxon>
    </lineage>
</organism>
<dbReference type="EMBL" id="JBHUGF010000010">
    <property type="protein sequence ID" value="MFD1990405.1"/>
    <property type="molecule type" value="Genomic_DNA"/>
</dbReference>